<reference evidence="1 2" key="1">
    <citation type="submission" date="2018-12" db="EMBL/GenBank/DDBJ databases">
        <title>Alloscrdovia theropitheci sp. nov: a novel taxon from the feces of the bleeding-herat monkey (Theropithecus geleda).</title>
        <authorList>
            <person name="Modesto M."/>
        </authorList>
    </citation>
    <scope>NUCLEOTIDE SEQUENCE [LARGE SCALE GENOMIC DNA]</scope>
    <source>
        <strain evidence="1 2">GLDI4/2</strain>
    </source>
</reference>
<evidence type="ECO:0000313" key="2">
    <source>
        <dbReference type="Proteomes" id="UP000291289"/>
    </source>
</evidence>
<keyword evidence="2" id="KW-1185">Reference proteome</keyword>
<organism evidence="1 2">
    <name type="scientific">Alloscardovia theropitheci</name>
    <dbReference type="NCBI Taxonomy" id="2496842"/>
    <lineage>
        <taxon>Bacteria</taxon>
        <taxon>Bacillati</taxon>
        <taxon>Actinomycetota</taxon>
        <taxon>Actinomycetes</taxon>
        <taxon>Bifidobacteriales</taxon>
        <taxon>Bifidobacteriaceae</taxon>
        <taxon>Alloscardovia</taxon>
    </lineage>
</organism>
<dbReference type="Proteomes" id="UP000291289">
    <property type="component" value="Unassembled WGS sequence"/>
</dbReference>
<dbReference type="OrthoDB" id="1749424at2"/>
<dbReference type="EMBL" id="RXLP01000004">
    <property type="protein sequence ID" value="TCD54860.1"/>
    <property type="molecule type" value="Genomic_DNA"/>
</dbReference>
<sequence length="191" mass="21773">MQINFIDNWEKVDVDLDELTKALETGDSQRYNGKELSKVAKKWKKYSKRGVSQAYLLKELEEDGTACAYYAYSITDGVIPEETLEQIREICARSLSAGEMEMNGIDFDPADWWGTNPEYLTKLVNKGQADELYYHLSAELYPMGIVITTRGVKKRKADRLACSAVAWGYKETGLFAKKNSYMSVLIHNEEL</sequence>
<protein>
    <submittedName>
        <fullName evidence="1">Uncharacterized protein</fullName>
    </submittedName>
</protein>
<gene>
    <name evidence="1" type="ORF">EJ419_01845</name>
</gene>
<evidence type="ECO:0000313" key="1">
    <source>
        <dbReference type="EMBL" id="TCD54860.1"/>
    </source>
</evidence>
<dbReference type="RefSeq" id="WP_131283211.1">
    <property type="nucleotide sequence ID" value="NZ_RXLP01000004.1"/>
</dbReference>
<dbReference type="AlphaFoldDB" id="A0A4R0QYI9"/>
<proteinExistence type="predicted"/>
<comment type="caution">
    <text evidence="1">The sequence shown here is derived from an EMBL/GenBank/DDBJ whole genome shotgun (WGS) entry which is preliminary data.</text>
</comment>
<name>A0A4R0QYI9_9BIFI</name>
<accession>A0A4R0QYI9</accession>